<keyword evidence="7" id="KW-0378">Hydrolase</keyword>
<dbReference type="InterPro" id="IPR000585">
    <property type="entry name" value="Hemopexin-like_dom"/>
</dbReference>
<feature type="region of interest" description="Disordered" evidence="12">
    <location>
        <begin position="518"/>
        <end position="583"/>
    </location>
</feature>
<keyword evidence="5" id="KW-0732">Signal</keyword>
<dbReference type="InterPro" id="IPR036365">
    <property type="entry name" value="PGBD-like_sf"/>
</dbReference>
<dbReference type="PANTHER" id="PTHR10201">
    <property type="entry name" value="MATRIX METALLOPROTEINASE"/>
    <property type="match status" value="1"/>
</dbReference>
<evidence type="ECO:0000256" key="13">
    <source>
        <dbReference type="SAM" id="Phobius"/>
    </source>
</evidence>
<sequence>MTDTHYIDNLNYGFCIGDCSGTQCIDQNWSLNDSCWTTSERHACRQRQQFVNKLRHCRFKTTSIFDTTETTTRTSASPTNVPSATTIARAIDDNRISDKQQAQAIEFIQNQTQLSTNNKWRGVRQVGVCTNCSSLALFAILTIIMPIALIQKYIVEAQQTESAYSELDSRTLTTATITKTLEYNQVSTIRNASRLCANSCEQPTTLMLKFIDSPLNASDNERHSTLIRSVRAAAISDATDTTTFNINGSTPGAAMVTRATNNTATHARLVASEVDALGYLQRYGYMNESSGSANNLISEEAFHEAIMSFQRFAGLRETGQLDAKTIQYMEMPRCGNKDKSGRGENGKKRKRRKRYALQGSKWRRTELTYRISQYPTRFAGKKHEVDGQIEKAFKIWSQVAPIDFVVKKEGRVHIDIKFASGDHGDGDPFDGPGNTLAHAYFPQYGGDAHFDDQEYWTVDSYAGTNIFQVAAHELGHSLGLGHSSVREALMAPFYQKYKPNFKLHADDILGIQALYGEKSEDDDDSTSTSTSTTTTTNTTKPSARKPTDTDNSNGSDDDDENTSGSGSSGGDNGTDGPDLCSDGRIDAITRTQDKSTFVFKGAHYWLIERDGLASGYPQRIAKDWDGLPSNLDAALTWADGKTFFFKGDKYWRFTNRRREPGYPKLISAGFAGIPNNVDAAFVWSGNGKTYFFKGSQYWRFDSKQEPPVSSQYPKSIKNWVGLPTRGIDAAFKWENGMTYFFKDEQYYRFNDLEFEVDTSAKPAFPRATGEWWFGCTASNLPQRGTPASANDLMGASSSLSSSTASSSSLLPRHYSQESSSSGSSLTSVIDDLINSISNSNSHQQNSRFGASRSSDNNEWSYHRGIGEESRRLFKNHPLLRRYQESSAITSLGRS</sequence>
<evidence type="ECO:0000256" key="11">
    <source>
        <dbReference type="PROSITE-ProRule" id="PRU01011"/>
    </source>
</evidence>
<dbReference type="Pfam" id="PF01471">
    <property type="entry name" value="PG_binding_1"/>
    <property type="match status" value="1"/>
</dbReference>
<dbReference type="InterPro" id="IPR033739">
    <property type="entry name" value="M10A_MMP"/>
</dbReference>
<dbReference type="SMART" id="SM00120">
    <property type="entry name" value="HX"/>
    <property type="match status" value="4"/>
</dbReference>
<dbReference type="SMART" id="SM00235">
    <property type="entry name" value="ZnMc"/>
    <property type="match status" value="1"/>
</dbReference>
<evidence type="ECO:0000256" key="8">
    <source>
        <dbReference type="ARBA" id="ARBA00022833"/>
    </source>
</evidence>
<keyword evidence="6" id="KW-0677">Repeat</keyword>
<feature type="repeat" description="Hemopexin" evidence="11">
    <location>
        <begin position="628"/>
        <end position="673"/>
    </location>
</feature>
<keyword evidence="3" id="KW-0645">Protease</keyword>
<reference evidence="15 16" key="1">
    <citation type="submission" date="2020-10" db="EMBL/GenBank/DDBJ databases">
        <authorList>
            <person name="Klimov P.B."/>
            <person name="Dyachkov S.M."/>
            <person name="Chetverikov P.E."/>
        </authorList>
    </citation>
    <scope>NUCLEOTIDE SEQUENCE [LARGE SCALE GENOMIC DNA]</scope>
    <source>
        <strain evidence="15">BMOC 18-1129-001#AD2665</strain>
        <tissue evidence="15">Entire mites</tissue>
    </source>
</reference>
<dbReference type="PRINTS" id="PR00138">
    <property type="entry name" value="MATRIXIN"/>
</dbReference>
<comment type="caution">
    <text evidence="15">The sequence shown here is derived from an EMBL/GenBank/DDBJ whole genome shotgun (WGS) entry which is preliminary data.</text>
</comment>
<dbReference type="Pfam" id="PF00413">
    <property type="entry name" value="Peptidase_M10"/>
    <property type="match status" value="1"/>
</dbReference>
<dbReference type="InterPro" id="IPR002477">
    <property type="entry name" value="Peptidoglycan-bd-like"/>
</dbReference>
<feature type="repeat" description="Hemopexin" evidence="11">
    <location>
        <begin position="674"/>
        <end position="723"/>
    </location>
</feature>
<feature type="repeat" description="Hemopexin" evidence="11">
    <location>
        <begin position="724"/>
        <end position="775"/>
    </location>
</feature>
<dbReference type="Gene3D" id="2.110.10.10">
    <property type="entry name" value="Hemopexin-like domain"/>
    <property type="match status" value="1"/>
</dbReference>
<evidence type="ECO:0000256" key="6">
    <source>
        <dbReference type="ARBA" id="ARBA00022737"/>
    </source>
</evidence>
<keyword evidence="4" id="KW-0479">Metal-binding</keyword>
<proteinExistence type="inferred from homology"/>
<dbReference type="Pfam" id="PF00045">
    <property type="entry name" value="Hemopexin"/>
    <property type="match status" value="4"/>
</dbReference>
<dbReference type="CDD" id="cd00094">
    <property type="entry name" value="HX"/>
    <property type="match status" value="1"/>
</dbReference>
<dbReference type="InterPro" id="IPR036375">
    <property type="entry name" value="Hemopexin-like_dom_sf"/>
</dbReference>
<evidence type="ECO:0000256" key="3">
    <source>
        <dbReference type="ARBA" id="ARBA00022670"/>
    </source>
</evidence>
<evidence type="ECO:0000256" key="12">
    <source>
        <dbReference type="SAM" id="MobiDB-lite"/>
    </source>
</evidence>
<evidence type="ECO:0000256" key="2">
    <source>
        <dbReference type="ARBA" id="ARBA00010370"/>
    </source>
</evidence>
<feature type="transmembrane region" description="Helical" evidence="13">
    <location>
        <begin position="128"/>
        <end position="150"/>
    </location>
</feature>
<evidence type="ECO:0000256" key="7">
    <source>
        <dbReference type="ARBA" id="ARBA00022801"/>
    </source>
</evidence>
<evidence type="ECO:0000259" key="14">
    <source>
        <dbReference type="SMART" id="SM00235"/>
    </source>
</evidence>
<feature type="compositionally biased region" description="Polar residues" evidence="12">
    <location>
        <begin position="847"/>
        <end position="859"/>
    </location>
</feature>
<dbReference type="CDD" id="cd04278">
    <property type="entry name" value="ZnMc_MMP"/>
    <property type="match status" value="1"/>
</dbReference>
<feature type="region of interest" description="Disordered" evidence="12">
    <location>
        <begin position="838"/>
        <end position="866"/>
    </location>
</feature>
<gene>
    <name evidence="15" type="primary">MMP14</name>
    <name evidence="15" type="ORF">GZH46_01254</name>
</gene>
<comment type="similarity">
    <text evidence="2">Belongs to the peptidase M10A family.</text>
</comment>
<protein>
    <submittedName>
        <fullName evidence="15">Matrix metalloproteinase-14</fullName>
    </submittedName>
</protein>
<keyword evidence="10" id="KW-0865">Zymogen</keyword>
<name>A0ABQ7SA13_9ACAR</name>
<keyword evidence="8" id="KW-0862">Zinc</keyword>
<evidence type="ECO:0000256" key="5">
    <source>
        <dbReference type="ARBA" id="ARBA00022729"/>
    </source>
</evidence>
<dbReference type="InterPro" id="IPR021190">
    <property type="entry name" value="Pept_M10A"/>
</dbReference>
<organism evidence="15 16">
    <name type="scientific">Fragariocoptes setiger</name>
    <dbReference type="NCBI Taxonomy" id="1670756"/>
    <lineage>
        <taxon>Eukaryota</taxon>
        <taxon>Metazoa</taxon>
        <taxon>Ecdysozoa</taxon>
        <taxon>Arthropoda</taxon>
        <taxon>Chelicerata</taxon>
        <taxon>Arachnida</taxon>
        <taxon>Acari</taxon>
        <taxon>Acariformes</taxon>
        <taxon>Trombidiformes</taxon>
        <taxon>Prostigmata</taxon>
        <taxon>Eupodina</taxon>
        <taxon>Eriophyoidea</taxon>
        <taxon>Phytoptidae</taxon>
        <taxon>Fragariocoptes</taxon>
    </lineage>
</organism>
<dbReference type="Gene3D" id="3.40.390.10">
    <property type="entry name" value="Collagenase (Catalytic Domain)"/>
    <property type="match status" value="1"/>
</dbReference>
<evidence type="ECO:0000256" key="4">
    <source>
        <dbReference type="ARBA" id="ARBA00022723"/>
    </source>
</evidence>
<evidence type="ECO:0000256" key="1">
    <source>
        <dbReference type="ARBA" id="ARBA00001947"/>
    </source>
</evidence>
<dbReference type="SUPFAM" id="SSF55486">
    <property type="entry name" value="Metalloproteases ('zincins'), catalytic domain"/>
    <property type="match status" value="1"/>
</dbReference>
<comment type="cofactor">
    <cofactor evidence="1">
        <name>Zn(2+)</name>
        <dbReference type="ChEBI" id="CHEBI:29105"/>
    </cofactor>
</comment>
<dbReference type="InterPro" id="IPR024079">
    <property type="entry name" value="MetalloPept_cat_dom_sf"/>
</dbReference>
<dbReference type="GO" id="GO:0008237">
    <property type="term" value="F:metallopeptidase activity"/>
    <property type="evidence" value="ECO:0007669"/>
    <property type="project" value="UniProtKB-KW"/>
</dbReference>
<dbReference type="InterPro" id="IPR006026">
    <property type="entry name" value="Peptidase_Metallo"/>
</dbReference>
<keyword evidence="16" id="KW-1185">Reference proteome</keyword>
<keyword evidence="13" id="KW-0812">Transmembrane</keyword>
<dbReference type="SUPFAM" id="SSF50923">
    <property type="entry name" value="Hemopexin-like domain"/>
    <property type="match status" value="1"/>
</dbReference>
<keyword evidence="9 15" id="KW-0482">Metalloprotease</keyword>
<feature type="region of interest" description="Disordered" evidence="12">
    <location>
        <begin position="333"/>
        <end position="355"/>
    </location>
</feature>
<evidence type="ECO:0000313" key="16">
    <source>
        <dbReference type="Proteomes" id="UP000825002"/>
    </source>
</evidence>
<dbReference type="SUPFAM" id="SSF47090">
    <property type="entry name" value="PGBD-like"/>
    <property type="match status" value="1"/>
</dbReference>
<dbReference type="InterPro" id="IPR001818">
    <property type="entry name" value="Pept_M10_metallopeptidase"/>
</dbReference>
<feature type="compositionally biased region" description="Low complexity" evidence="12">
    <location>
        <begin position="526"/>
        <end position="539"/>
    </location>
</feature>
<dbReference type="InterPro" id="IPR018487">
    <property type="entry name" value="Hemopexin-like_repeat"/>
</dbReference>
<evidence type="ECO:0000256" key="9">
    <source>
        <dbReference type="ARBA" id="ARBA00023049"/>
    </source>
</evidence>
<evidence type="ECO:0000256" key="10">
    <source>
        <dbReference type="ARBA" id="ARBA00023145"/>
    </source>
</evidence>
<keyword evidence="13" id="KW-0472">Membrane</keyword>
<dbReference type="PROSITE" id="PS51642">
    <property type="entry name" value="HEMOPEXIN_2"/>
    <property type="match status" value="4"/>
</dbReference>
<feature type="compositionally biased region" description="Basic and acidic residues" evidence="12">
    <location>
        <begin position="335"/>
        <end position="346"/>
    </location>
</feature>
<dbReference type="PANTHER" id="PTHR10201:SF291">
    <property type="entry name" value="MATRIX METALLOPROTEINASE 1, ISOFORM C-RELATED"/>
    <property type="match status" value="1"/>
</dbReference>
<feature type="domain" description="Peptidase metallopeptidase" evidence="14">
    <location>
        <begin position="358"/>
        <end position="517"/>
    </location>
</feature>
<evidence type="ECO:0000313" key="15">
    <source>
        <dbReference type="EMBL" id="KAG9510208.1"/>
    </source>
</evidence>
<keyword evidence="13" id="KW-1133">Transmembrane helix</keyword>
<dbReference type="Proteomes" id="UP000825002">
    <property type="component" value="Unassembled WGS sequence"/>
</dbReference>
<accession>A0ABQ7SA13</accession>
<feature type="repeat" description="Hemopexin" evidence="11">
    <location>
        <begin position="582"/>
        <end position="627"/>
    </location>
</feature>
<dbReference type="EMBL" id="JAIFTH010000203">
    <property type="protein sequence ID" value="KAG9510208.1"/>
    <property type="molecule type" value="Genomic_DNA"/>
</dbReference>